<proteinExistence type="predicted"/>
<dbReference type="InterPro" id="IPR027417">
    <property type="entry name" value="P-loop_NTPase"/>
</dbReference>
<reference evidence="4" key="1">
    <citation type="journal article" date="2019" name="Int. J. Syst. Evol. Microbiol.">
        <title>The Global Catalogue of Microorganisms (GCM) 10K type strain sequencing project: providing services to taxonomists for standard genome sequencing and annotation.</title>
        <authorList>
            <consortium name="The Broad Institute Genomics Platform"/>
            <consortium name="The Broad Institute Genome Sequencing Center for Infectious Disease"/>
            <person name="Wu L."/>
            <person name="Ma J."/>
        </authorList>
    </citation>
    <scope>NUCLEOTIDE SEQUENCE [LARGE SCALE GENOMIC DNA]</scope>
    <source>
        <strain evidence="4">JCM 17975</strain>
    </source>
</reference>
<keyword evidence="4" id="KW-1185">Reference proteome</keyword>
<gene>
    <name evidence="3" type="ORF">GCM10023198_60110</name>
</gene>
<comment type="caution">
    <text evidence="3">The sequence shown here is derived from an EMBL/GenBank/DDBJ whole genome shotgun (WGS) entry which is preliminary data.</text>
</comment>
<evidence type="ECO:0000259" key="2">
    <source>
        <dbReference type="PROSITE" id="PS51192"/>
    </source>
</evidence>
<dbReference type="InterPro" id="IPR011545">
    <property type="entry name" value="DEAD/DEAH_box_helicase_dom"/>
</dbReference>
<evidence type="ECO:0000256" key="1">
    <source>
        <dbReference type="ARBA" id="ARBA00022801"/>
    </source>
</evidence>
<evidence type="ECO:0000313" key="3">
    <source>
        <dbReference type="EMBL" id="GAA4727153.1"/>
    </source>
</evidence>
<dbReference type="PANTHER" id="PTHR45766">
    <property type="entry name" value="DNA ANNEALING HELICASE AND ENDONUCLEASE ZRANB3 FAMILY MEMBER"/>
    <property type="match status" value="1"/>
</dbReference>
<dbReference type="Pfam" id="PF00270">
    <property type="entry name" value="DEAD"/>
    <property type="match status" value="1"/>
</dbReference>
<dbReference type="SMART" id="SM00487">
    <property type="entry name" value="DEXDc"/>
    <property type="match status" value="1"/>
</dbReference>
<dbReference type="SUPFAM" id="SSF52540">
    <property type="entry name" value="P-loop containing nucleoside triphosphate hydrolases"/>
    <property type="match status" value="1"/>
</dbReference>
<sequence>MRNQLLEYQESAVKTLSRRIMTRGGAMLGDVVGLGKTITATATAMMLNEAEGYRTLIVCPPNLEKMWWEYKEKYELNATVVPYSMAAKRLPDLGRYQFVIVDESHTMRSDSRQDYKALLEYIRNYNSKVLLLTATPYNIRFRDVANQLGLYLEPDEDLGLQHRRLVHPICTGLGFRPAWARPGGHSFRTVPARRAPRRSSVSPCVRLAESQY</sequence>
<evidence type="ECO:0000313" key="4">
    <source>
        <dbReference type="Proteomes" id="UP001500843"/>
    </source>
</evidence>
<organism evidence="3 4">
    <name type="scientific">Promicromonospora umidemergens</name>
    <dbReference type="NCBI Taxonomy" id="629679"/>
    <lineage>
        <taxon>Bacteria</taxon>
        <taxon>Bacillati</taxon>
        <taxon>Actinomycetota</taxon>
        <taxon>Actinomycetes</taxon>
        <taxon>Micrococcales</taxon>
        <taxon>Promicromonosporaceae</taxon>
        <taxon>Promicromonospora</taxon>
    </lineage>
</organism>
<name>A0ABP8YII0_9MICO</name>
<protein>
    <recommendedName>
        <fullName evidence="2">Helicase ATP-binding domain-containing protein</fullName>
    </recommendedName>
</protein>
<dbReference type="PROSITE" id="PS51192">
    <property type="entry name" value="HELICASE_ATP_BIND_1"/>
    <property type="match status" value="1"/>
</dbReference>
<dbReference type="InterPro" id="IPR014001">
    <property type="entry name" value="Helicase_ATP-bd"/>
</dbReference>
<dbReference type="Pfam" id="PF00176">
    <property type="entry name" value="SNF2-rel_dom"/>
    <property type="match status" value="1"/>
</dbReference>
<dbReference type="Proteomes" id="UP001500843">
    <property type="component" value="Unassembled WGS sequence"/>
</dbReference>
<dbReference type="RefSeq" id="WP_183525935.1">
    <property type="nucleotide sequence ID" value="NZ_BAABHM010000050.1"/>
</dbReference>
<accession>A0ABP8YII0</accession>
<dbReference type="EMBL" id="BAABHM010000050">
    <property type="protein sequence ID" value="GAA4727153.1"/>
    <property type="molecule type" value="Genomic_DNA"/>
</dbReference>
<feature type="domain" description="Helicase ATP-binding" evidence="2">
    <location>
        <begin position="17"/>
        <end position="154"/>
    </location>
</feature>
<dbReference type="InterPro" id="IPR000330">
    <property type="entry name" value="SNF2_N"/>
</dbReference>
<dbReference type="Gene3D" id="3.40.50.10810">
    <property type="entry name" value="Tandem AAA-ATPase domain"/>
    <property type="match status" value="2"/>
</dbReference>
<keyword evidence="1" id="KW-0378">Hydrolase</keyword>
<dbReference type="InterPro" id="IPR038718">
    <property type="entry name" value="SNF2-like_sf"/>
</dbReference>
<dbReference type="PANTHER" id="PTHR45766:SF6">
    <property type="entry name" value="SWI_SNF-RELATED MATRIX-ASSOCIATED ACTIN-DEPENDENT REGULATOR OF CHROMATIN SUBFAMILY A-LIKE PROTEIN 1"/>
    <property type="match status" value="1"/>
</dbReference>